<dbReference type="RefSeq" id="WP_280617388.1">
    <property type="nucleotide sequence ID" value="NZ_JAROYP010000009.1"/>
</dbReference>
<evidence type="ECO:0000256" key="4">
    <source>
        <dbReference type="ARBA" id="ARBA00022989"/>
    </source>
</evidence>
<evidence type="ECO:0000256" key="2">
    <source>
        <dbReference type="ARBA" id="ARBA00022475"/>
    </source>
</evidence>
<sequence>MQHALYTIIIILFTVLVYFVMNKLYRRFSYPILIPVLTSTIIIIVILEFAHIPYTKYMTGGKWINSLLGPAIVALAFPLYNQRHILKKYWFPIITGVIVGLLSGMFTGPLLGELIGIDQTLILSIIPKSLTTPVAVQVASGIGGSSAMAVVSVMIAGFTGVLLGPVLFKWAKIHSSIGKGIGLGCTSHALGTAKSNEYGEVSFSMSSVSMTLCAVLGSIIGPIVALVFS</sequence>
<feature type="transmembrane region" description="Helical" evidence="6">
    <location>
        <begin position="32"/>
        <end position="51"/>
    </location>
</feature>
<evidence type="ECO:0000256" key="1">
    <source>
        <dbReference type="ARBA" id="ARBA00004651"/>
    </source>
</evidence>
<feature type="transmembrane region" description="Helical" evidence="6">
    <location>
        <begin position="89"/>
        <end position="111"/>
    </location>
</feature>
<evidence type="ECO:0000313" key="8">
    <source>
        <dbReference type="Proteomes" id="UP001159179"/>
    </source>
</evidence>
<reference evidence="7" key="1">
    <citation type="submission" date="2023-03" db="EMBL/GenBank/DDBJ databases">
        <title>Bacterial isolates from washroom surfaces on a university campus.</title>
        <authorList>
            <person name="Holman D.B."/>
            <person name="Gzyl K.E."/>
            <person name="Taheri A.E."/>
        </authorList>
    </citation>
    <scope>NUCLEOTIDE SEQUENCE</scope>
    <source>
        <strain evidence="7">RD03</strain>
    </source>
</reference>
<accession>A0AAW6T2J6</accession>
<organism evidence="7 8">
    <name type="scientific">Heyndrickxia oleronia</name>
    <dbReference type="NCBI Taxonomy" id="38875"/>
    <lineage>
        <taxon>Bacteria</taxon>
        <taxon>Bacillati</taxon>
        <taxon>Bacillota</taxon>
        <taxon>Bacilli</taxon>
        <taxon>Bacillales</taxon>
        <taxon>Bacillaceae</taxon>
        <taxon>Heyndrickxia</taxon>
    </lineage>
</organism>
<evidence type="ECO:0000256" key="3">
    <source>
        <dbReference type="ARBA" id="ARBA00022692"/>
    </source>
</evidence>
<dbReference type="InterPro" id="IPR007300">
    <property type="entry name" value="CidB/LrgB"/>
</dbReference>
<dbReference type="GO" id="GO:0005886">
    <property type="term" value="C:plasma membrane"/>
    <property type="evidence" value="ECO:0007669"/>
    <property type="project" value="UniProtKB-SubCell"/>
</dbReference>
<dbReference type="AlphaFoldDB" id="A0AAW6T2J6"/>
<comment type="caution">
    <text evidence="7">The sequence shown here is derived from an EMBL/GenBank/DDBJ whole genome shotgun (WGS) entry which is preliminary data.</text>
</comment>
<feature type="transmembrane region" description="Helical" evidence="6">
    <location>
        <begin position="6"/>
        <end position="25"/>
    </location>
</feature>
<evidence type="ECO:0000256" key="6">
    <source>
        <dbReference type="SAM" id="Phobius"/>
    </source>
</evidence>
<dbReference type="PANTHER" id="PTHR30249">
    <property type="entry name" value="PUTATIVE SEROTONIN TRANSPORTER"/>
    <property type="match status" value="1"/>
</dbReference>
<dbReference type="EMBL" id="JAROYP010000009">
    <property type="protein sequence ID" value="MDH5162471.1"/>
    <property type="molecule type" value="Genomic_DNA"/>
</dbReference>
<comment type="subcellular location">
    <subcellularLocation>
        <location evidence="1">Cell membrane</location>
        <topology evidence="1">Multi-pass membrane protein</topology>
    </subcellularLocation>
</comment>
<protein>
    <submittedName>
        <fullName evidence="7">LrgB family protein</fullName>
    </submittedName>
</protein>
<proteinExistence type="predicted"/>
<feature type="transmembrane region" description="Helical" evidence="6">
    <location>
        <begin position="63"/>
        <end position="80"/>
    </location>
</feature>
<feature type="transmembrane region" description="Helical" evidence="6">
    <location>
        <begin position="208"/>
        <end position="228"/>
    </location>
</feature>
<keyword evidence="2" id="KW-1003">Cell membrane</keyword>
<dbReference type="Proteomes" id="UP001159179">
    <property type="component" value="Unassembled WGS sequence"/>
</dbReference>
<keyword evidence="3 6" id="KW-0812">Transmembrane</keyword>
<feature type="transmembrane region" description="Helical" evidence="6">
    <location>
        <begin position="147"/>
        <end position="168"/>
    </location>
</feature>
<gene>
    <name evidence="7" type="ORF">P5X88_16170</name>
</gene>
<keyword evidence="4 6" id="KW-1133">Transmembrane helix</keyword>
<evidence type="ECO:0000313" key="7">
    <source>
        <dbReference type="EMBL" id="MDH5162471.1"/>
    </source>
</evidence>
<keyword evidence="5 6" id="KW-0472">Membrane</keyword>
<name>A0AAW6T2J6_9BACI</name>
<evidence type="ECO:0000256" key="5">
    <source>
        <dbReference type="ARBA" id="ARBA00023136"/>
    </source>
</evidence>
<dbReference type="Pfam" id="PF04172">
    <property type="entry name" value="LrgB"/>
    <property type="match status" value="1"/>
</dbReference>
<dbReference type="PANTHER" id="PTHR30249:SF17">
    <property type="entry name" value="HOLIN-LIKE PROTEIN CIDB"/>
    <property type="match status" value="1"/>
</dbReference>